<protein>
    <submittedName>
        <fullName evidence="2">Uncharacterized protein</fullName>
    </submittedName>
</protein>
<name>A0ABR5BT54_9TREE</name>
<evidence type="ECO:0000313" key="2">
    <source>
        <dbReference type="EMBL" id="KIR78828.1"/>
    </source>
</evidence>
<evidence type="ECO:0000313" key="3">
    <source>
        <dbReference type="Proteomes" id="UP000054272"/>
    </source>
</evidence>
<keyword evidence="3" id="KW-1185">Reference proteome</keyword>
<proteinExistence type="predicted"/>
<dbReference type="EMBL" id="KN848705">
    <property type="protein sequence ID" value="KIR78828.1"/>
    <property type="molecule type" value="Genomic_DNA"/>
</dbReference>
<evidence type="ECO:0000256" key="1">
    <source>
        <dbReference type="SAM" id="MobiDB-lite"/>
    </source>
</evidence>
<sequence length="80" mass="8970">MVPAQENYSAGHTLRAATLKSITIHSRRMHVARAMNEKRRGQTEQKSDVSGQLNGVGREQGVEYGIVVDAINRRALKIRR</sequence>
<gene>
    <name evidence="2" type="ORF">I306_04190</name>
</gene>
<feature type="compositionally biased region" description="Basic and acidic residues" evidence="1">
    <location>
        <begin position="35"/>
        <end position="47"/>
    </location>
</feature>
<feature type="region of interest" description="Disordered" evidence="1">
    <location>
        <begin position="33"/>
        <end position="55"/>
    </location>
</feature>
<dbReference type="Proteomes" id="UP000054272">
    <property type="component" value="Unassembled WGS sequence"/>
</dbReference>
<organism evidence="2 3">
    <name type="scientific">Cryptococcus gattii EJB2</name>
    <dbReference type="NCBI Taxonomy" id="1296103"/>
    <lineage>
        <taxon>Eukaryota</taxon>
        <taxon>Fungi</taxon>
        <taxon>Dikarya</taxon>
        <taxon>Basidiomycota</taxon>
        <taxon>Agaricomycotina</taxon>
        <taxon>Tremellomycetes</taxon>
        <taxon>Tremellales</taxon>
        <taxon>Cryptococcaceae</taxon>
        <taxon>Cryptococcus</taxon>
        <taxon>Cryptococcus gattii species complex</taxon>
    </lineage>
</organism>
<reference evidence="2 3" key="1">
    <citation type="submission" date="2015-01" db="EMBL/GenBank/DDBJ databases">
        <title>The Genome Sequence of Cryptococcus gattii EJB2.</title>
        <authorList>
            <consortium name="The Broad Institute Genomics Platform"/>
            <person name="Cuomo C."/>
            <person name="Litvintseva A."/>
            <person name="Chen Y."/>
            <person name="Heitman J."/>
            <person name="Sun S."/>
            <person name="Springer D."/>
            <person name="Dromer F."/>
            <person name="Young S."/>
            <person name="Zeng Q."/>
            <person name="Gargeya S."/>
            <person name="Abouelleil A."/>
            <person name="Alvarado L."/>
            <person name="Chapman S.B."/>
            <person name="Gainer-Dewar J."/>
            <person name="Goldberg J."/>
            <person name="Griggs A."/>
            <person name="Gujja S."/>
            <person name="Hansen M."/>
            <person name="Howarth C."/>
            <person name="Imamovic A."/>
            <person name="Larimer J."/>
            <person name="Murphy C."/>
            <person name="Naylor J."/>
            <person name="Pearson M."/>
            <person name="Priest M."/>
            <person name="Roberts A."/>
            <person name="Saif S."/>
            <person name="Shea T."/>
            <person name="Sykes S."/>
            <person name="Wortman J."/>
            <person name="Nusbaum C."/>
            <person name="Birren B."/>
        </authorList>
    </citation>
    <scope>NUCLEOTIDE SEQUENCE [LARGE SCALE GENOMIC DNA]</scope>
    <source>
        <strain evidence="2 3">EJB2</strain>
    </source>
</reference>
<accession>A0ABR5BT54</accession>